<evidence type="ECO:0000259" key="4">
    <source>
        <dbReference type="PROSITE" id="PS51077"/>
    </source>
</evidence>
<evidence type="ECO:0000313" key="7">
    <source>
        <dbReference type="Proteomes" id="UP000229329"/>
    </source>
</evidence>
<dbReference type="InterPro" id="IPR005471">
    <property type="entry name" value="Tscrpt_reg_IclR_N"/>
</dbReference>
<dbReference type="InterPro" id="IPR036390">
    <property type="entry name" value="WH_DNA-bd_sf"/>
</dbReference>
<reference evidence="6 7" key="1">
    <citation type="submission" date="2017-11" db="EMBL/GenBank/DDBJ databases">
        <title>Reclassification of Bisgaard taxon 7 as Conservatibacter flavescens gen. nov., sp. nov.</title>
        <authorList>
            <person name="Christensen H."/>
        </authorList>
    </citation>
    <scope>NUCLEOTIDE SEQUENCE [LARGE SCALE GENOMIC DNA]</scope>
    <source>
        <strain evidence="6 7">7_4</strain>
    </source>
</reference>
<keyword evidence="2" id="KW-0238">DNA-binding</keyword>
<dbReference type="InterPro" id="IPR050707">
    <property type="entry name" value="HTH_MetabolicPath_Reg"/>
</dbReference>
<evidence type="ECO:0000256" key="3">
    <source>
        <dbReference type="ARBA" id="ARBA00023163"/>
    </source>
</evidence>
<dbReference type="PROSITE" id="PS51078">
    <property type="entry name" value="ICLR_ED"/>
    <property type="match status" value="1"/>
</dbReference>
<dbReference type="OrthoDB" id="9807558at2"/>
<dbReference type="GO" id="GO:0045892">
    <property type="term" value="P:negative regulation of DNA-templated transcription"/>
    <property type="evidence" value="ECO:0007669"/>
    <property type="project" value="TreeGrafter"/>
</dbReference>
<dbReference type="PANTHER" id="PTHR30136">
    <property type="entry name" value="HELIX-TURN-HELIX TRANSCRIPTIONAL REGULATOR, ICLR FAMILY"/>
    <property type="match status" value="1"/>
</dbReference>
<dbReference type="InterPro" id="IPR029016">
    <property type="entry name" value="GAF-like_dom_sf"/>
</dbReference>
<dbReference type="SUPFAM" id="SSF55781">
    <property type="entry name" value="GAF domain-like"/>
    <property type="match status" value="1"/>
</dbReference>
<organism evidence="6 7">
    <name type="scientific">Conservatibacter flavescens</name>
    <dbReference type="NCBI Taxonomy" id="28161"/>
    <lineage>
        <taxon>Bacteria</taxon>
        <taxon>Pseudomonadati</taxon>
        <taxon>Pseudomonadota</taxon>
        <taxon>Gammaproteobacteria</taxon>
        <taxon>Pasteurellales</taxon>
        <taxon>Pasteurellaceae</taxon>
        <taxon>Conservatibacter</taxon>
    </lineage>
</organism>
<feature type="domain" description="HTH iclR-type" evidence="4">
    <location>
        <begin position="10"/>
        <end position="72"/>
    </location>
</feature>
<keyword evidence="1" id="KW-0805">Transcription regulation</keyword>
<feature type="domain" description="IclR-ED" evidence="5">
    <location>
        <begin position="73"/>
        <end position="259"/>
    </location>
</feature>
<dbReference type="AlphaFoldDB" id="A0A2M8RZD2"/>
<evidence type="ECO:0000256" key="2">
    <source>
        <dbReference type="ARBA" id="ARBA00023125"/>
    </source>
</evidence>
<keyword evidence="3" id="KW-0804">Transcription</keyword>
<dbReference type="InterPro" id="IPR014757">
    <property type="entry name" value="Tscrpt_reg_IclR_C"/>
</dbReference>
<dbReference type="SUPFAM" id="SSF46785">
    <property type="entry name" value="Winged helix' DNA-binding domain"/>
    <property type="match status" value="1"/>
</dbReference>
<dbReference type="Gene3D" id="3.30.450.40">
    <property type="match status" value="1"/>
</dbReference>
<comment type="caution">
    <text evidence="6">The sequence shown here is derived from an EMBL/GenBank/DDBJ whole genome shotgun (WGS) entry which is preliminary data.</text>
</comment>
<dbReference type="PROSITE" id="PS51077">
    <property type="entry name" value="HTH_ICLR"/>
    <property type="match status" value="1"/>
</dbReference>
<evidence type="ECO:0000256" key="1">
    <source>
        <dbReference type="ARBA" id="ARBA00023015"/>
    </source>
</evidence>
<dbReference type="GO" id="GO:0003677">
    <property type="term" value="F:DNA binding"/>
    <property type="evidence" value="ECO:0007669"/>
    <property type="project" value="UniProtKB-KW"/>
</dbReference>
<dbReference type="SMART" id="SM00346">
    <property type="entry name" value="HTH_ICLR"/>
    <property type="match status" value="1"/>
</dbReference>
<dbReference type="Pfam" id="PF09339">
    <property type="entry name" value="HTH_IclR"/>
    <property type="match status" value="1"/>
</dbReference>
<dbReference type="EMBL" id="PHHA01000044">
    <property type="protein sequence ID" value="PJG84247.1"/>
    <property type="molecule type" value="Genomic_DNA"/>
</dbReference>
<dbReference type="Pfam" id="PF01614">
    <property type="entry name" value="IclR_C"/>
    <property type="match status" value="1"/>
</dbReference>
<gene>
    <name evidence="6" type="ORF">CVP05_12455</name>
</gene>
<evidence type="ECO:0000313" key="6">
    <source>
        <dbReference type="EMBL" id="PJG84247.1"/>
    </source>
</evidence>
<dbReference type="Gene3D" id="1.10.10.10">
    <property type="entry name" value="Winged helix-like DNA-binding domain superfamily/Winged helix DNA-binding domain"/>
    <property type="match status" value="1"/>
</dbReference>
<dbReference type="Proteomes" id="UP000229329">
    <property type="component" value="Unassembled WGS sequence"/>
</dbReference>
<dbReference type="RefSeq" id="WP_100289880.1">
    <property type="nucleotide sequence ID" value="NZ_PHHA01000044.1"/>
</dbReference>
<dbReference type="PANTHER" id="PTHR30136:SF19">
    <property type="entry name" value="DNA-BINDING TRANSCRIPTIONAL REPRESSOR YIAJ"/>
    <property type="match status" value="1"/>
</dbReference>
<name>A0A2M8RZD2_9PAST</name>
<dbReference type="InterPro" id="IPR036388">
    <property type="entry name" value="WH-like_DNA-bd_sf"/>
</dbReference>
<sequence>MELEVKKTTNQSLVRALSLIDILSDYPNGCLLAKLAELAELNKSTTHRMLQTLQSCGYVQQTHISGCYRLTTKCLAIGQKTLASMDILSIAIPLLNKLNQETGETVNFSMRQHDHAVMIYKLDPKTGLTRTRAYVGQHLQLYCSAMGKLFMAYDKPEYLAHYWQQDPMRIQKLTDNTIVVLDDMTQELRHIKEVGYAMDNEENEIGTTCIAYPIFNFNGDVLYALSVSLSTAKLSQWDKTALMGCIKDTAKAISYELGASAY</sequence>
<protein>
    <submittedName>
        <fullName evidence="6">Transcriptional regulator</fullName>
    </submittedName>
</protein>
<evidence type="ECO:0000259" key="5">
    <source>
        <dbReference type="PROSITE" id="PS51078"/>
    </source>
</evidence>
<keyword evidence="7" id="KW-1185">Reference proteome</keyword>
<accession>A0A2M8RZD2</accession>
<dbReference type="GO" id="GO:0003700">
    <property type="term" value="F:DNA-binding transcription factor activity"/>
    <property type="evidence" value="ECO:0007669"/>
    <property type="project" value="TreeGrafter"/>
</dbReference>
<proteinExistence type="predicted"/>